<dbReference type="GO" id="GO:0035999">
    <property type="term" value="P:tetrahydrofolate interconversion"/>
    <property type="evidence" value="ECO:0007669"/>
    <property type="project" value="TreeGrafter"/>
</dbReference>
<dbReference type="AlphaFoldDB" id="A0A1R3X3Q8"/>
<dbReference type="GO" id="GO:0030272">
    <property type="term" value="F:5-formyltetrahydrofolate cyclo-ligase activity"/>
    <property type="evidence" value="ECO:0007669"/>
    <property type="project" value="UniProtKB-EC"/>
</dbReference>
<keyword evidence="6" id="KW-1185">Reference proteome</keyword>
<keyword evidence="2 4" id="KW-0547">Nucleotide-binding</keyword>
<comment type="similarity">
    <text evidence="1 4">Belongs to the 5-formyltetrahydrofolate cyclo-ligase family.</text>
</comment>
<keyword evidence="3 4" id="KW-0067">ATP-binding</keyword>
<dbReference type="GO" id="GO:0046872">
    <property type="term" value="F:metal ion binding"/>
    <property type="evidence" value="ECO:0007669"/>
    <property type="project" value="UniProtKB-KW"/>
</dbReference>
<dbReference type="Pfam" id="PF01812">
    <property type="entry name" value="5-FTHF_cyc-lig"/>
    <property type="match status" value="1"/>
</dbReference>
<accession>A0A1R3X3Q8</accession>
<dbReference type="NCBIfam" id="TIGR02727">
    <property type="entry name" value="MTHFS_bact"/>
    <property type="match status" value="1"/>
</dbReference>
<dbReference type="PANTHER" id="PTHR23407">
    <property type="entry name" value="ATPASE INHIBITOR/5-FORMYLTETRAHYDROFOLATE CYCLO-LIGASE"/>
    <property type="match status" value="1"/>
</dbReference>
<evidence type="ECO:0000313" key="5">
    <source>
        <dbReference type="EMBL" id="SIT84927.1"/>
    </source>
</evidence>
<dbReference type="EC" id="6.3.3.2" evidence="4"/>
<evidence type="ECO:0000313" key="6">
    <source>
        <dbReference type="Proteomes" id="UP000192455"/>
    </source>
</evidence>
<dbReference type="InterPro" id="IPR037171">
    <property type="entry name" value="NagB/RpiA_transferase-like"/>
</dbReference>
<dbReference type="SUPFAM" id="SSF100950">
    <property type="entry name" value="NagB/RpiA/CoA transferase-like"/>
    <property type="match status" value="1"/>
</dbReference>
<comment type="catalytic activity">
    <reaction evidence="4">
        <text>(6S)-5-formyl-5,6,7,8-tetrahydrofolate + ATP = (6R)-5,10-methenyltetrahydrofolate + ADP + phosphate</text>
        <dbReference type="Rhea" id="RHEA:10488"/>
        <dbReference type="ChEBI" id="CHEBI:30616"/>
        <dbReference type="ChEBI" id="CHEBI:43474"/>
        <dbReference type="ChEBI" id="CHEBI:57455"/>
        <dbReference type="ChEBI" id="CHEBI:57457"/>
        <dbReference type="ChEBI" id="CHEBI:456216"/>
        <dbReference type="EC" id="6.3.3.2"/>
    </reaction>
</comment>
<dbReference type="RefSeq" id="WP_076649886.1">
    <property type="nucleotide sequence ID" value="NZ_FTPS01000001.1"/>
</dbReference>
<reference evidence="5 6" key="1">
    <citation type="submission" date="2017-01" db="EMBL/GenBank/DDBJ databases">
        <authorList>
            <person name="Mah S.A."/>
            <person name="Swanson W.J."/>
            <person name="Moy G.W."/>
            <person name="Vacquier V.D."/>
        </authorList>
    </citation>
    <scope>NUCLEOTIDE SEQUENCE [LARGE SCALE GENOMIC DNA]</scope>
    <source>
        <strain evidence="5 6">DSM 21219</strain>
    </source>
</reference>
<proteinExistence type="inferred from homology"/>
<dbReference type="Gene3D" id="3.40.50.10420">
    <property type="entry name" value="NagB/RpiA/CoA transferase-like"/>
    <property type="match status" value="1"/>
</dbReference>
<gene>
    <name evidence="5" type="ORF">SAMN05421849_2213</name>
</gene>
<dbReference type="InterPro" id="IPR002698">
    <property type="entry name" value="FTHF_cligase"/>
</dbReference>
<dbReference type="OrthoDB" id="9801938at2"/>
<dbReference type="Proteomes" id="UP000192455">
    <property type="component" value="Unassembled WGS sequence"/>
</dbReference>
<dbReference type="InterPro" id="IPR024185">
    <property type="entry name" value="FTHF_cligase-like_sf"/>
</dbReference>
<dbReference type="EMBL" id="FTPS01000001">
    <property type="protein sequence ID" value="SIT84927.1"/>
    <property type="molecule type" value="Genomic_DNA"/>
</dbReference>
<comment type="cofactor">
    <cofactor evidence="4">
        <name>Mg(2+)</name>
        <dbReference type="ChEBI" id="CHEBI:18420"/>
    </cofactor>
</comment>
<sequence>MSEESGGSEPCFAHQLVGGHVVDPEAARDVAQFRRAERKRLYAERRAVPQAETARMSDVVSEALDRLIAPLQGRVIGAYWPIRSELNLIPWMKRAHGAGARILLPVVETERAPLIFRHWEPHCRMERGIWNIPIPAEGDPEIPDIVISPVVGIDEDLFRLGNGGGYYDRTLASFESMPWVIAVGQPFAQMKTIFPMPWDIPMTTLVLGDGAIRGRVPGEGAPGL</sequence>
<keyword evidence="4" id="KW-0479">Metal-binding</keyword>
<keyword evidence="5" id="KW-0436">Ligase</keyword>
<dbReference type="PANTHER" id="PTHR23407:SF1">
    <property type="entry name" value="5-FORMYLTETRAHYDROFOLATE CYCLO-LIGASE"/>
    <property type="match status" value="1"/>
</dbReference>
<evidence type="ECO:0000256" key="3">
    <source>
        <dbReference type="ARBA" id="ARBA00022840"/>
    </source>
</evidence>
<evidence type="ECO:0000256" key="2">
    <source>
        <dbReference type="ARBA" id="ARBA00022741"/>
    </source>
</evidence>
<dbReference type="GO" id="GO:0005524">
    <property type="term" value="F:ATP binding"/>
    <property type="evidence" value="ECO:0007669"/>
    <property type="project" value="UniProtKB-KW"/>
</dbReference>
<organism evidence="5 6">
    <name type="scientific">Pontibaca methylaminivorans</name>
    <dbReference type="NCBI Taxonomy" id="515897"/>
    <lineage>
        <taxon>Bacteria</taxon>
        <taxon>Pseudomonadati</taxon>
        <taxon>Pseudomonadota</taxon>
        <taxon>Alphaproteobacteria</taxon>
        <taxon>Rhodobacterales</taxon>
        <taxon>Roseobacteraceae</taxon>
        <taxon>Pontibaca</taxon>
    </lineage>
</organism>
<evidence type="ECO:0000256" key="4">
    <source>
        <dbReference type="RuleBase" id="RU361279"/>
    </source>
</evidence>
<dbReference type="GO" id="GO:0009396">
    <property type="term" value="P:folic acid-containing compound biosynthetic process"/>
    <property type="evidence" value="ECO:0007669"/>
    <property type="project" value="TreeGrafter"/>
</dbReference>
<evidence type="ECO:0000256" key="1">
    <source>
        <dbReference type="ARBA" id="ARBA00010638"/>
    </source>
</evidence>
<keyword evidence="4" id="KW-0460">Magnesium</keyword>
<protein>
    <recommendedName>
        <fullName evidence="4">5-formyltetrahydrofolate cyclo-ligase</fullName>
        <ecNumber evidence="4">6.3.3.2</ecNumber>
    </recommendedName>
</protein>
<dbReference type="STRING" id="515897.SAMN05421849_2213"/>
<name>A0A1R3X3Q8_9RHOB</name>